<dbReference type="InterPro" id="IPR009057">
    <property type="entry name" value="Homeodomain-like_sf"/>
</dbReference>
<dbReference type="Pfam" id="PF00072">
    <property type="entry name" value="Response_reg"/>
    <property type="match status" value="1"/>
</dbReference>
<keyword evidence="3" id="KW-0805">Transcription regulation</keyword>
<dbReference type="InterPro" id="IPR002078">
    <property type="entry name" value="Sigma_54_int"/>
</dbReference>
<dbReference type="GO" id="GO:0000160">
    <property type="term" value="P:phosphorelay signal transduction system"/>
    <property type="evidence" value="ECO:0007669"/>
    <property type="project" value="InterPro"/>
</dbReference>
<accession>A0A0D8JGA1</accession>
<keyword evidence="2" id="KW-0067">ATP-binding</keyword>
<feature type="domain" description="Sigma-54 factor interaction" evidence="6">
    <location>
        <begin position="139"/>
        <end position="368"/>
    </location>
</feature>
<dbReference type="InterPro" id="IPR011006">
    <property type="entry name" value="CheY-like_superfamily"/>
</dbReference>
<evidence type="ECO:0000313" key="8">
    <source>
        <dbReference type="EMBL" id="KJF44898.1"/>
    </source>
</evidence>
<dbReference type="STRING" id="1544798.LH29_05565"/>
<dbReference type="PRINTS" id="PR01590">
    <property type="entry name" value="HTHFIS"/>
</dbReference>
<keyword evidence="9" id="KW-1185">Reference proteome</keyword>
<dbReference type="CDD" id="cd00156">
    <property type="entry name" value="REC"/>
    <property type="match status" value="1"/>
</dbReference>
<dbReference type="Gene3D" id="3.40.50.2300">
    <property type="match status" value="1"/>
</dbReference>
<proteinExistence type="predicted"/>
<dbReference type="SMART" id="SM00382">
    <property type="entry name" value="AAA"/>
    <property type="match status" value="1"/>
</dbReference>
<dbReference type="GO" id="GO:0005524">
    <property type="term" value="F:ATP binding"/>
    <property type="evidence" value="ECO:0007669"/>
    <property type="project" value="UniProtKB-KW"/>
</dbReference>
<dbReference type="SUPFAM" id="SSF52172">
    <property type="entry name" value="CheY-like"/>
    <property type="match status" value="1"/>
</dbReference>
<dbReference type="OrthoDB" id="9810703at2"/>
<reference evidence="8 9" key="1">
    <citation type="submission" date="2014-09" db="EMBL/GenBank/DDBJ databases">
        <title>Draft Genome Sequence of Draconibacterium sp. JN14CK-3.</title>
        <authorList>
            <person name="Dong C."/>
            <person name="Lai Q."/>
            <person name="Shao Z."/>
        </authorList>
    </citation>
    <scope>NUCLEOTIDE SEQUENCE [LARGE SCALE GENOMIC DNA]</scope>
    <source>
        <strain evidence="8 9">JN14CK-3</strain>
    </source>
</reference>
<dbReference type="AlphaFoldDB" id="A0A0D8JGA1"/>
<dbReference type="InterPro" id="IPR002197">
    <property type="entry name" value="HTH_Fis"/>
</dbReference>
<comment type="caution">
    <text evidence="8">The sequence shown here is derived from an EMBL/GenBank/DDBJ whole genome shotgun (WGS) entry which is preliminary data.</text>
</comment>
<dbReference type="PROSITE" id="PS50110">
    <property type="entry name" value="RESPONSE_REGULATORY"/>
    <property type="match status" value="1"/>
</dbReference>
<dbReference type="SMART" id="SM00448">
    <property type="entry name" value="REC"/>
    <property type="match status" value="1"/>
</dbReference>
<dbReference type="EMBL" id="JRHC01000001">
    <property type="protein sequence ID" value="KJF44898.1"/>
    <property type="molecule type" value="Genomic_DNA"/>
</dbReference>
<dbReference type="PANTHER" id="PTHR32071:SF81">
    <property type="entry name" value="PROPIONATE CATABOLISM OPERON REGULATORY PROTEIN"/>
    <property type="match status" value="1"/>
</dbReference>
<dbReference type="InterPro" id="IPR001789">
    <property type="entry name" value="Sig_transdc_resp-reg_receiver"/>
</dbReference>
<organism evidence="8 9">
    <name type="scientific">Draconibacterium sediminis</name>
    <dbReference type="NCBI Taxonomy" id="1544798"/>
    <lineage>
        <taxon>Bacteria</taxon>
        <taxon>Pseudomonadati</taxon>
        <taxon>Bacteroidota</taxon>
        <taxon>Bacteroidia</taxon>
        <taxon>Marinilabiliales</taxon>
        <taxon>Prolixibacteraceae</taxon>
        <taxon>Draconibacterium</taxon>
    </lineage>
</organism>
<evidence type="ECO:0000256" key="3">
    <source>
        <dbReference type="ARBA" id="ARBA00023015"/>
    </source>
</evidence>
<dbReference type="InterPro" id="IPR058031">
    <property type="entry name" value="AAA_lid_NorR"/>
</dbReference>
<protein>
    <submittedName>
        <fullName evidence="8">Chemotaxis protein CheY</fullName>
    </submittedName>
</protein>
<dbReference type="InterPro" id="IPR027417">
    <property type="entry name" value="P-loop_NTPase"/>
</dbReference>
<dbReference type="CDD" id="cd00009">
    <property type="entry name" value="AAA"/>
    <property type="match status" value="1"/>
</dbReference>
<keyword evidence="5" id="KW-0597">Phosphoprotein</keyword>
<evidence type="ECO:0000256" key="2">
    <source>
        <dbReference type="ARBA" id="ARBA00022840"/>
    </source>
</evidence>
<dbReference type="FunFam" id="3.40.50.300:FF:000006">
    <property type="entry name" value="DNA-binding transcriptional regulator NtrC"/>
    <property type="match status" value="1"/>
</dbReference>
<gene>
    <name evidence="8" type="ORF">LH29_05565</name>
</gene>
<name>A0A0D8JGA1_9BACT</name>
<dbReference type="Pfam" id="PF00158">
    <property type="entry name" value="Sigma54_activat"/>
    <property type="match status" value="1"/>
</dbReference>
<keyword evidence="1" id="KW-0547">Nucleotide-binding</keyword>
<dbReference type="Proteomes" id="UP000032544">
    <property type="component" value="Unassembled WGS sequence"/>
</dbReference>
<evidence type="ECO:0000259" key="6">
    <source>
        <dbReference type="PROSITE" id="PS50045"/>
    </source>
</evidence>
<feature type="domain" description="Response regulatory" evidence="7">
    <location>
        <begin position="3"/>
        <end position="117"/>
    </location>
</feature>
<dbReference type="PROSITE" id="PS50045">
    <property type="entry name" value="SIGMA54_INTERACT_4"/>
    <property type="match status" value="1"/>
</dbReference>
<dbReference type="InterPro" id="IPR003593">
    <property type="entry name" value="AAA+_ATPase"/>
</dbReference>
<dbReference type="RefSeq" id="WP_045026441.1">
    <property type="nucleotide sequence ID" value="NZ_JRHC01000001.1"/>
</dbReference>
<keyword evidence="4" id="KW-0804">Transcription</keyword>
<dbReference type="SUPFAM" id="SSF46689">
    <property type="entry name" value="Homeodomain-like"/>
    <property type="match status" value="1"/>
</dbReference>
<dbReference type="Pfam" id="PF02954">
    <property type="entry name" value="HTH_8"/>
    <property type="match status" value="1"/>
</dbReference>
<feature type="modified residue" description="4-aspartylphosphate" evidence="5">
    <location>
        <position position="52"/>
    </location>
</feature>
<dbReference type="SUPFAM" id="SSF52540">
    <property type="entry name" value="P-loop containing nucleoside triphosphate hydrolases"/>
    <property type="match status" value="1"/>
</dbReference>
<dbReference type="Gene3D" id="1.10.8.60">
    <property type="match status" value="1"/>
</dbReference>
<dbReference type="Gene3D" id="3.40.50.300">
    <property type="entry name" value="P-loop containing nucleotide triphosphate hydrolases"/>
    <property type="match status" value="1"/>
</dbReference>
<dbReference type="PANTHER" id="PTHR32071">
    <property type="entry name" value="TRANSCRIPTIONAL REGULATORY PROTEIN"/>
    <property type="match status" value="1"/>
</dbReference>
<dbReference type="InterPro" id="IPR025943">
    <property type="entry name" value="Sigma_54_int_dom_ATP-bd_2"/>
</dbReference>
<evidence type="ECO:0000256" key="5">
    <source>
        <dbReference type="PROSITE-ProRule" id="PRU00169"/>
    </source>
</evidence>
<dbReference type="GO" id="GO:0043565">
    <property type="term" value="F:sequence-specific DNA binding"/>
    <property type="evidence" value="ECO:0007669"/>
    <property type="project" value="InterPro"/>
</dbReference>
<dbReference type="Gene3D" id="1.10.10.60">
    <property type="entry name" value="Homeodomain-like"/>
    <property type="match status" value="1"/>
</dbReference>
<dbReference type="PROSITE" id="PS00676">
    <property type="entry name" value="SIGMA54_INTERACT_2"/>
    <property type="match status" value="1"/>
</dbReference>
<dbReference type="GO" id="GO:0006355">
    <property type="term" value="P:regulation of DNA-templated transcription"/>
    <property type="evidence" value="ECO:0007669"/>
    <property type="project" value="InterPro"/>
</dbReference>
<evidence type="ECO:0000259" key="7">
    <source>
        <dbReference type="PROSITE" id="PS50110"/>
    </source>
</evidence>
<sequence>MKKILIIDDDTFICELLKKHLQNNKYSAEIAFNGKGALKLFKENKFDLVLCDFRLPDTSGLDLMQQLKSIKQSVPVIIMTAYADVRMAVKLMKLGASDYITKPIQQEELLGLIKKLLSKPEPSVAKKSRRTVYSNGDFIIGDSAKIKYVINLARKVAPTDMSVIVSGETGIGKEYIARFIHENSLRKDKPFLAIDCGAIPKELANSELFGHIKGSFTGAISDKVGVFQKADGGTLFLDEIGNLSYDVQLKLLRAIQERVVSRLGDDKQKSIDIRIIAATNEDLNHEVKENNFREDLYHRLNEFKITLPPLRERPEDIKAFLSHFIDSANKELKRNISGVTPEAESVILKYPWYGNLRELKNVIKRAVLMAEGEQIDTECFPSEILHPETSSNHTQTVTVQNINTDSKLKHASSEIEKKLIIETIQEAGYNKSKAAKILNIDRKTLYNKIKLYDIKL</sequence>
<evidence type="ECO:0000313" key="9">
    <source>
        <dbReference type="Proteomes" id="UP000032544"/>
    </source>
</evidence>
<dbReference type="Pfam" id="PF25601">
    <property type="entry name" value="AAA_lid_14"/>
    <property type="match status" value="1"/>
</dbReference>
<evidence type="ECO:0000256" key="4">
    <source>
        <dbReference type="ARBA" id="ARBA00023163"/>
    </source>
</evidence>
<evidence type="ECO:0000256" key="1">
    <source>
        <dbReference type="ARBA" id="ARBA00022741"/>
    </source>
</evidence>